<feature type="domain" description="EF-hand" evidence="2">
    <location>
        <begin position="36"/>
        <end position="71"/>
    </location>
</feature>
<dbReference type="PROSITE" id="PS00018">
    <property type="entry name" value="EF_HAND_1"/>
    <property type="match status" value="1"/>
</dbReference>
<organism evidence="3 4">
    <name type="scientific">Fasciolopsis buskii</name>
    <dbReference type="NCBI Taxonomy" id="27845"/>
    <lineage>
        <taxon>Eukaryota</taxon>
        <taxon>Metazoa</taxon>
        <taxon>Spiralia</taxon>
        <taxon>Lophotrochozoa</taxon>
        <taxon>Platyhelminthes</taxon>
        <taxon>Trematoda</taxon>
        <taxon>Digenea</taxon>
        <taxon>Plagiorchiida</taxon>
        <taxon>Echinostomata</taxon>
        <taxon>Echinostomatoidea</taxon>
        <taxon>Fasciolidae</taxon>
        <taxon>Fasciolopsis</taxon>
    </lineage>
</organism>
<evidence type="ECO:0000256" key="1">
    <source>
        <dbReference type="ARBA" id="ARBA00022837"/>
    </source>
</evidence>
<gene>
    <name evidence="3" type="ORF">FBUS_05561</name>
</gene>
<keyword evidence="4" id="KW-1185">Reference proteome</keyword>
<dbReference type="InterPro" id="IPR002048">
    <property type="entry name" value="EF_hand_dom"/>
</dbReference>
<reference evidence="3" key="1">
    <citation type="submission" date="2019-05" db="EMBL/GenBank/DDBJ databases">
        <title>Annotation for the trematode Fasciolopsis buski.</title>
        <authorList>
            <person name="Choi Y.-J."/>
        </authorList>
    </citation>
    <scope>NUCLEOTIDE SEQUENCE</scope>
    <source>
        <strain evidence="3">HT</strain>
        <tissue evidence="3">Whole worm</tissue>
    </source>
</reference>
<name>A0A8E0RR14_9TREM</name>
<evidence type="ECO:0000313" key="3">
    <source>
        <dbReference type="EMBL" id="KAA0185844.1"/>
    </source>
</evidence>
<dbReference type="OrthoDB" id="6224873at2759"/>
<dbReference type="GO" id="GO:0005509">
    <property type="term" value="F:calcium ion binding"/>
    <property type="evidence" value="ECO:0007669"/>
    <property type="project" value="InterPro"/>
</dbReference>
<comment type="caution">
    <text evidence="3">The sequence shown here is derived from an EMBL/GenBank/DDBJ whole genome shotgun (WGS) entry which is preliminary data.</text>
</comment>
<dbReference type="AlphaFoldDB" id="A0A8E0RR14"/>
<sequence length="173" mass="19349">MALKKLLDTKFEWMDRTNDGYLSRADVEEMVILHGLPTSVIKEFMDYCDTDKDGKVSKEEFNEARRRRPSRKLNFHAANSRGFGLFICTTNAGLSGVNASRITQSISRCTLSAAYGPLRYLAKSGDMPSVSTDICSQIRKTRRNGNVNPLYLSTPFDDAARLAAEVARIALFL</sequence>
<protein>
    <recommendedName>
        <fullName evidence="2">EF-hand domain-containing protein</fullName>
    </recommendedName>
</protein>
<dbReference type="Proteomes" id="UP000728185">
    <property type="component" value="Unassembled WGS sequence"/>
</dbReference>
<proteinExistence type="predicted"/>
<accession>A0A8E0RR14</accession>
<evidence type="ECO:0000259" key="2">
    <source>
        <dbReference type="PROSITE" id="PS50222"/>
    </source>
</evidence>
<dbReference type="SUPFAM" id="SSF47473">
    <property type="entry name" value="EF-hand"/>
    <property type="match status" value="1"/>
</dbReference>
<dbReference type="EMBL" id="LUCM01010182">
    <property type="protein sequence ID" value="KAA0185844.1"/>
    <property type="molecule type" value="Genomic_DNA"/>
</dbReference>
<evidence type="ECO:0000313" key="4">
    <source>
        <dbReference type="Proteomes" id="UP000728185"/>
    </source>
</evidence>
<keyword evidence="1" id="KW-0106">Calcium</keyword>
<dbReference type="InterPro" id="IPR011992">
    <property type="entry name" value="EF-hand-dom_pair"/>
</dbReference>
<dbReference type="Gene3D" id="1.10.238.10">
    <property type="entry name" value="EF-hand"/>
    <property type="match status" value="1"/>
</dbReference>
<dbReference type="Pfam" id="PF13499">
    <property type="entry name" value="EF-hand_7"/>
    <property type="match status" value="1"/>
</dbReference>
<dbReference type="PROSITE" id="PS50222">
    <property type="entry name" value="EF_HAND_2"/>
    <property type="match status" value="1"/>
</dbReference>
<dbReference type="InterPro" id="IPR018247">
    <property type="entry name" value="EF_Hand_1_Ca_BS"/>
</dbReference>